<comment type="catalytic activity">
    <reaction evidence="10">
        <text>N-terminal L-methionyl-L-leucyl-[protein] + acetyl-CoA = N-terminal N(alpha)-acetyl-L-methionyl-L-leucyl-[protein] + CoA + H(+)</text>
        <dbReference type="Rhea" id="RHEA:50520"/>
        <dbReference type="Rhea" id="RHEA-COMP:12711"/>
        <dbReference type="Rhea" id="RHEA-COMP:12712"/>
        <dbReference type="ChEBI" id="CHEBI:15378"/>
        <dbReference type="ChEBI" id="CHEBI:57287"/>
        <dbReference type="ChEBI" id="CHEBI:57288"/>
        <dbReference type="ChEBI" id="CHEBI:133377"/>
        <dbReference type="ChEBI" id="CHEBI:133378"/>
        <dbReference type="EC" id="2.3.1.256"/>
    </reaction>
</comment>
<evidence type="ECO:0000256" key="13">
    <source>
        <dbReference type="ARBA" id="ARBA00052477"/>
    </source>
</evidence>
<evidence type="ECO:0000256" key="8">
    <source>
        <dbReference type="ARBA" id="ARBA00024025"/>
    </source>
</evidence>
<feature type="compositionally biased region" description="Low complexity" evidence="17">
    <location>
        <begin position="1"/>
        <end position="11"/>
    </location>
</feature>
<dbReference type="CDD" id="cd06168">
    <property type="entry name" value="LSMD1"/>
    <property type="match status" value="1"/>
</dbReference>
<feature type="compositionally biased region" description="Basic and acidic residues" evidence="17">
    <location>
        <begin position="158"/>
        <end position="173"/>
    </location>
</feature>
<comment type="similarity">
    <text evidence="3">Belongs to the snRNP Sm proteins family.</text>
</comment>
<dbReference type="InterPro" id="IPR000182">
    <property type="entry name" value="GNAT_dom"/>
</dbReference>
<dbReference type="EMBL" id="JABDTM020027337">
    <property type="protein sequence ID" value="KAH0810677.1"/>
    <property type="molecule type" value="Genomic_DNA"/>
</dbReference>
<keyword evidence="5" id="KW-0808">Transferase</keyword>
<dbReference type="CDD" id="cd04301">
    <property type="entry name" value="NAT_SF"/>
    <property type="match status" value="1"/>
</dbReference>
<comment type="catalytic activity">
    <reaction evidence="13">
        <text>N-terminal L-methionyl-L-tryptophyl-[protein] + acetyl-CoA = N-terminal N(alpha)-acetyl-L-methionyl-L-tryptophyl-[protein] + CoA + H(+)</text>
        <dbReference type="Rhea" id="RHEA:50560"/>
        <dbReference type="Rhea" id="RHEA-COMP:12724"/>
        <dbReference type="Rhea" id="RHEA-COMP:12725"/>
        <dbReference type="ChEBI" id="CHEBI:15378"/>
        <dbReference type="ChEBI" id="CHEBI:57287"/>
        <dbReference type="ChEBI" id="CHEBI:57288"/>
        <dbReference type="ChEBI" id="CHEBI:133386"/>
        <dbReference type="ChEBI" id="CHEBI:133387"/>
        <dbReference type="EC" id="2.3.1.256"/>
    </reaction>
</comment>
<feature type="region of interest" description="Disordered" evidence="17">
    <location>
        <begin position="132"/>
        <end position="235"/>
    </location>
</feature>
<comment type="catalytic activity">
    <reaction evidence="12">
        <text>N-terminal L-methionyl-L-phenylalanyl-[protein] + acetyl-CoA = N-terminal N(alpha)-acetyl-L-methionyl-L-phenylalanyl-[protein] + CoA + H(+)</text>
        <dbReference type="Rhea" id="RHEA:50528"/>
        <dbReference type="Rhea" id="RHEA-COMP:12715"/>
        <dbReference type="Rhea" id="RHEA-COMP:12716"/>
        <dbReference type="ChEBI" id="CHEBI:15378"/>
        <dbReference type="ChEBI" id="CHEBI:57287"/>
        <dbReference type="ChEBI" id="CHEBI:57288"/>
        <dbReference type="ChEBI" id="CHEBI:133382"/>
        <dbReference type="ChEBI" id="CHEBI:133383"/>
        <dbReference type="EC" id="2.3.1.256"/>
    </reaction>
</comment>
<gene>
    <name evidence="20" type="ORF">GEV33_012110</name>
</gene>
<dbReference type="SUPFAM" id="SSF55729">
    <property type="entry name" value="Acyl-CoA N-acyltransferases (Nat)"/>
    <property type="match status" value="1"/>
</dbReference>
<organism evidence="20 21">
    <name type="scientific">Tenebrio molitor</name>
    <name type="common">Yellow mealworm beetle</name>
    <dbReference type="NCBI Taxonomy" id="7067"/>
    <lineage>
        <taxon>Eukaryota</taxon>
        <taxon>Metazoa</taxon>
        <taxon>Ecdysozoa</taxon>
        <taxon>Arthropoda</taxon>
        <taxon>Hexapoda</taxon>
        <taxon>Insecta</taxon>
        <taxon>Pterygota</taxon>
        <taxon>Neoptera</taxon>
        <taxon>Endopterygota</taxon>
        <taxon>Coleoptera</taxon>
        <taxon>Polyphaga</taxon>
        <taxon>Cucujiformia</taxon>
        <taxon>Tenebrionidae</taxon>
        <taxon>Tenebrio</taxon>
    </lineage>
</organism>
<dbReference type="Gene3D" id="3.40.630.30">
    <property type="match status" value="1"/>
</dbReference>
<sequence>MSEAASALTGTESEETSEQEPLEDKPQKPLNMSPGAVKLRSWLNKSLRIQMFDGRVLVGVFLCTDRDANVILGSCTEYLPAENNGDGTIEEPRMLGLVMVPGKHIQSVSIDQSQYCSGDLSTPLAKDAKDTILKKKHPKKGNLNGLVNGLVNNAQDSTKGKEKNDKNSIEDHIIPSNNENTYKSKKSKSQKEISRDKNSEEEGISKDVKSKLTKLDSNDNISSQEKMLENSQESDVSFNLSNNSTITLEDSTASCSNKITSSSDEKISDLVEDLEKVEIEQPPKRELPPIKYVQYESELQMPMIMKIIQKDLSEPYSIYTYRYFIHNWPKLCFLAMCEDNCVGAIVCKLDIHRKVIKRGYIAMLAVDQNYRKLGIGSTLVRRAIQEMIVGDADEVVLETEVTNKPALQLYEALGFVRDKRLFRYYLNGVDALRLKLWLR</sequence>
<comment type="subcellular location">
    <subcellularLocation>
        <location evidence="2">Cytoplasm</location>
    </subcellularLocation>
    <subcellularLocation>
        <location evidence="1">Nucleus</location>
    </subcellularLocation>
</comment>
<keyword evidence="6" id="KW-0539">Nucleus</keyword>
<dbReference type="GO" id="GO:0003723">
    <property type="term" value="F:RNA binding"/>
    <property type="evidence" value="ECO:0007669"/>
    <property type="project" value="InterPro"/>
</dbReference>
<evidence type="ECO:0000256" key="3">
    <source>
        <dbReference type="ARBA" id="ARBA00006850"/>
    </source>
</evidence>
<evidence type="ECO:0000256" key="10">
    <source>
        <dbReference type="ARBA" id="ARBA00051225"/>
    </source>
</evidence>
<dbReference type="GO" id="GO:0005634">
    <property type="term" value="C:nucleus"/>
    <property type="evidence" value="ECO:0007669"/>
    <property type="project" value="UniProtKB-SubCell"/>
</dbReference>
<evidence type="ECO:0000256" key="16">
    <source>
        <dbReference type="ARBA" id="ARBA00078622"/>
    </source>
</evidence>
<feature type="region of interest" description="Disordered" evidence="17">
    <location>
        <begin position="1"/>
        <end position="34"/>
    </location>
</feature>
<evidence type="ECO:0000256" key="6">
    <source>
        <dbReference type="ARBA" id="ARBA00023242"/>
    </source>
</evidence>
<dbReference type="SMART" id="SM00651">
    <property type="entry name" value="Sm"/>
    <property type="match status" value="1"/>
</dbReference>
<dbReference type="PANTHER" id="PTHR45896:SF1">
    <property type="entry name" value="N-ALPHA-ACETYLTRANSFERASE 30"/>
    <property type="match status" value="1"/>
</dbReference>
<evidence type="ECO:0000313" key="20">
    <source>
        <dbReference type="EMBL" id="KAH0810677.1"/>
    </source>
</evidence>
<accession>A0A8J6HAV7</accession>
<dbReference type="FunFam" id="3.40.630.30:FF:000010">
    <property type="entry name" value="Putative N-alpha-acetyltransferase 30"/>
    <property type="match status" value="1"/>
</dbReference>
<dbReference type="InterPro" id="IPR034110">
    <property type="entry name" value="LSMD1_Sm"/>
</dbReference>
<evidence type="ECO:0000256" key="17">
    <source>
        <dbReference type="SAM" id="MobiDB-lite"/>
    </source>
</evidence>
<dbReference type="InterPro" id="IPR047575">
    <property type="entry name" value="Sm"/>
</dbReference>
<dbReference type="PROSITE" id="PS52002">
    <property type="entry name" value="SM"/>
    <property type="match status" value="1"/>
</dbReference>
<dbReference type="InterPro" id="IPR001163">
    <property type="entry name" value="Sm_dom_euk/arc"/>
</dbReference>
<name>A0A8J6HAV7_TENMO</name>
<dbReference type="GO" id="GO:0120518">
    <property type="term" value="F:protein N-terminal-methionine acetyltransferase activity"/>
    <property type="evidence" value="ECO:0007669"/>
    <property type="project" value="UniProtKB-EC"/>
</dbReference>
<comment type="catalytic activity">
    <reaction evidence="9">
        <text>N-terminal L-methionyl-L-isoleucyl-[protein] + acetyl-CoA = N-terminal N(alpha)-acetyl-L-methionyl-L-isoleucyl-[protein] + CoA + H(+)</text>
        <dbReference type="Rhea" id="RHEA:50524"/>
        <dbReference type="Rhea" id="RHEA-COMP:12713"/>
        <dbReference type="Rhea" id="RHEA-COMP:12714"/>
        <dbReference type="ChEBI" id="CHEBI:15378"/>
        <dbReference type="ChEBI" id="CHEBI:57287"/>
        <dbReference type="ChEBI" id="CHEBI:57288"/>
        <dbReference type="ChEBI" id="CHEBI:133379"/>
        <dbReference type="ChEBI" id="CHEBI:133380"/>
        <dbReference type="EC" id="2.3.1.256"/>
    </reaction>
</comment>
<evidence type="ECO:0000256" key="4">
    <source>
        <dbReference type="ARBA" id="ARBA00022490"/>
    </source>
</evidence>
<evidence type="ECO:0000256" key="2">
    <source>
        <dbReference type="ARBA" id="ARBA00004496"/>
    </source>
</evidence>
<dbReference type="InterPro" id="IPR044542">
    <property type="entry name" value="NAA30-like"/>
</dbReference>
<dbReference type="AlphaFoldDB" id="A0A8J6HAV7"/>
<keyword evidence="4" id="KW-0963">Cytoplasm</keyword>
<feature type="compositionally biased region" description="Polar residues" evidence="17">
    <location>
        <begin position="218"/>
        <end position="235"/>
    </location>
</feature>
<proteinExistence type="inferred from homology"/>
<evidence type="ECO:0000256" key="12">
    <source>
        <dbReference type="ARBA" id="ARBA00052362"/>
    </source>
</evidence>
<evidence type="ECO:0000256" key="7">
    <source>
        <dbReference type="ARBA" id="ARBA00023315"/>
    </source>
</evidence>
<dbReference type="Pfam" id="PF00583">
    <property type="entry name" value="Acetyltransf_1"/>
    <property type="match status" value="1"/>
</dbReference>
<evidence type="ECO:0000256" key="9">
    <source>
        <dbReference type="ARBA" id="ARBA00050754"/>
    </source>
</evidence>
<comment type="catalytic activity">
    <reaction evidence="11">
        <text>N-terminal L-methionyl-L-tyrosyl-[protein] + acetyl-CoA = N-terminal N(alpha)-acetyl-L-methionyl-L-tyrosyl-[protein] + CoA + H(+)</text>
        <dbReference type="Rhea" id="RHEA:50532"/>
        <dbReference type="Rhea" id="RHEA-COMP:12717"/>
        <dbReference type="Rhea" id="RHEA-COMP:12718"/>
        <dbReference type="ChEBI" id="CHEBI:15378"/>
        <dbReference type="ChEBI" id="CHEBI:57287"/>
        <dbReference type="ChEBI" id="CHEBI:57288"/>
        <dbReference type="ChEBI" id="CHEBI:133384"/>
        <dbReference type="ChEBI" id="CHEBI:133385"/>
        <dbReference type="EC" id="2.3.1.256"/>
    </reaction>
</comment>
<dbReference type="Gene3D" id="2.30.30.100">
    <property type="match status" value="1"/>
</dbReference>
<dbReference type="GO" id="GO:0031417">
    <property type="term" value="C:NatC complex"/>
    <property type="evidence" value="ECO:0007669"/>
    <property type="project" value="InterPro"/>
</dbReference>
<evidence type="ECO:0000259" key="19">
    <source>
        <dbReference type="PROSITE" id="PS52002"/>
    </source>
</evidence>
<evidence type="ECO:0000256" key="11">
    <source>
        <dbReference type="ARBA" id="ARBA00052207"/>
    </source>
</evidence>
<dbReference type="Pfam" id="PF01423">
    <property type="entry name" value="LSM"/>
    <property type="match status" value="1"/>
</dbReference>
<evidence type="ECO:0000256" key="15">
    <source>
        <dbReference type="ARBA" id="ARBA00076746"/>
    </source>
</evidence>
<dbReference type="PROSITE" id="PS51186">
    <property type="entry name" value="GNAT"/>
    <property type="match status" value="1"/>
</dbReference>
<feature type="compositionally biased region" description="Basic and acidic residues" evidence="17">
    <location>
        <begin position="189"/>
        <end position="217"/>
    </location>
</feature>
<dbReference type="SUPFAM" id="SSF50182">
    <property type="entry name" value="Sm-like ribonucleoproteins"/>
    <property type="match status" value="1"/>
</dbReference>
<evidence type="ECO:0000313" key="21">
    <source>
        <dbReference type="Proteomes" id="UP000719412"/>
    </source>
</evidence>
<reference evidence="20" key="2">
    <citation type="submission" date="2021-08" db="EMBL/GenBank/DDBJ databases">
        <authorList>
            <person name="Eriksson T."/>
        </authorList>
    </citation>
    <scope>NUCLEOTIDE SEQUENCE</scope>
    <source>
        <strain evidence="20">Stoneville</strain>
        <tissue evidence="20">Whole head</tissue>
    </source>
</reference>
<keyword evidence="7" id="KW-0012">Acyltransferase</keyword>
<protein>
    <recommendedName>
        <fullName evidence="14">N-terminal methionine N(alpha)-acetyltransferase NatC</fullName>
        <ecNumber evidence="14">2.3.1.256</ecNumber>
    </recommendedName>
    <alternativeName>
        <fullName evidence="15">N-acetyltransferase MAK3 homolog</fullName>
    </alternativeName>
    <alternativeName>
        <fullName evidence="16">NatC catalytic subunit</fullName>
    </alternativeName>
</protein>
<dbReference type="InterPro" id="IPR010920">
    <property type="entry name" value="LSM_dom_sf"/>
</dbReference>
<evidence type="ECO:0000259" key="18">
    <source>
        <dbReference type="PROSITE" id="PS51186"/>
    </source>
</evidence>
<comment type="caution">
    <text evidence="20">The sequence shown here is derived from an EMBL/GenBank/DDBJ whole genome shotgun (WGS) entry which is preliminary data.</text>
</comment>
<feature type="domain" description="N-acetyltransferase" evidence="18">
    <location>
        <begin position="290"/>
        <end position="439"/>
    </location>
</feature>
<feature type="compositionally biased region" description="Low complexity" evidence="17">
    <location>
        <begin position="141"/>
        <end position="153"/>
    </location>
</feature>
<comment type="similarity">
    <text evidence="8">Belongs to the acetyltransferase family. MAK3 subfamily.</text>
</comment>
<dbReference type="EC" id="2.3.1.256" evidence="14"/>
<reference evidence="20" key="1">
    <citation type="journal article" date="2020" name="J Insects Food Feed">
        <title>The yellow mealworm (Tenebrio molitor) genome: a resource for the emerging insects as food and feed industry.</title>
        <authorList>
            <person name="Eriksson T."/>
            <person name="Andere A."/>
            <person name="Kelstrup H."/>
            <person name="Emery V."/>
            <person name="Picard C."/>
        </authorList>
    </citation>
    <scope>NUCLEOTIDE SEQUENCE</scope>
    <source>
        <strain evidence="20">Stoneville</strain>
        <tissue evidence="20">Whole head</tissue>
    </source>
</reference>
<evidence type="ECO:0000256" key="14">
    <source>
        <dbReference type="ARBA" id="ARBA00066994"/>
    </source>
</evidence>
<dbReference type="Proteomes" id="UP000719412">
    <property type="component" value="Unassembled WGS sequence"/>
</dbReference>
<keyword evidence="21" id="KW-1185">Reference proteome</keyword>
<dbReference type="FunFam" id="2.30.30.100:FF:000028">
    <property type="entry name" value="N-alpha-acetyltransferase 38, NatC auxiliary subunit"/>
    <property type="match status" value="1"/>
</dbReference>
<feature type="compositionally biased region" description="Acidic residues" evidence="17">
    <location>
        <begin position="12"/>
        <end position="21"/>
    </location>
</feature>
<evidence type="ECO:0000256" key="1">
    <source>
        <dbReference type="ARBA" id="ARBA00004123"/>
    </source>
</evidence>
<evidence type="ECO:0000256" key="5">
    <source>
        <dbReference type="ARBA" id="ARBA00022679"/>
    </source>
</evidence>
<dbReference type="PANTHER" id="PTHR45896">
    <property type="entry name" value="N-ALPHA-ACETYLTRANSFERASE 30"/>
    <property type="match status" value="1"/>
</dbReference>
<feature type="domain" description="Sm" evidence="19">
    <location>
        <begin position="34"/>
        <end position="114"/>
    </location>
</feature>
<dbReference type="InterPro" id="IPR016181">
    <property type="entry name" value="Acyl_CoA_acyltransferase"/>
</dbReference>